<feature type="domain" description="SLH" evidence="3">
    <location>
        <begin position="20"/>
        <end position="83"/>
    </location>
</feature>
<feature type="chain" id="PRO_5038965297" evidence="2">
    <location>
        <begin position="21"/>
        <end position="396"/>
    </location>
</feature>
<evidence type="ECO:0000256" key="2">
    <source>
        <dbReference type="SAM" id="SignalP"/>
    </source>
</evidence>
<dbReference type="Pfam" id="PF00395">
    <property type="entry name" value="SLH"/>
    <property type="match status" value="3"/>
</dbReference>
<proteinExistence type="predicted"/>
<dbReference type="STRING" id="373903.Hore_03370"/>
<name>B8D1M1_HALOH</name>
<feature type="domain" description="SLH" evidence="3">
    <location>
        <begin position="84"/>
        <end position="141"/>
    </location>
</feature>
<dbReference type="InterPro" id="IPR051465">
    <property type="entry name" value="Cell_Envelope_Struct_Comp"/>
</dbReference>
<dbReference type="EMBL" id="CP001098">
    <property type="protein sequence ID" value="ACL69098.1"/>
    <property type="molecule type" value="Genomic_DNA"/>
</dbReference>
<dbReference type="HOGENOM" id="CLU_695930_0_0_9"/>
<dbReference type="InterPro" id="IPR001119">
    <property type="entry name" value="SLH_dom"/>
</dbReference>
<organism evidence="4 5">
    <name type="scientific">Halothermothrix orenii (strain H 168 / OCM 544 / DSM 9562)</name>
    <dbReference type="NCBI Taxonomy" id="373903"/>
    <lineage>
        <taxon>Bacteria</taxon>
        <taxon>Bacillati</taxon>
        <taxon>Bacillota</taxon>
        <taxon>Clostridia</taxon>
        <taxon>Halanaerobiales</taxon>
        <taxon>Halothermotrichaceae</taxon>
        <taxon>Halothermothrix</taxon>
    </lineage>
</organism>
<dbReference type="OrthoDB" id="174569at2"/>
<keyword evidence="5" id="KW-1185">Reference proteome</keyword>
<sequence>MRFKLTALLLLILVIPLAVTAIDEPNDITNHWAQDYILNVINRGTMKIYPDGTFRPEQPVTRGEFAKALSRELGLLPDSITSFKDLEGYPGYTLITPLVKEKIFKGYPDGTFRPEKPLSRAEAVVILLKSLGIMNEEQKINLSDQPSFKDVPENHWAANFLKIGKKIGLIERDVSENFYPDEYITRAEAAKYLTIESQLKNNTAYISDIYPASRKVSVNLLNGQRKVLDFDDKTLVGRNNRLVDMNEILKTDKVFLIYDHENKIKYMKAYGIITKNDLATEVSNMTDGLLSPEDIKSLATGDIDVAVPKLKETLKQQMVKQGLTDEEINAIMETEWNQLENLSKQRVAEILAIETGLPLDITKGIISGDWNKIKTYAQIEIVQRMVREVLTSDLIS</sequence>
<evidence type="ECO:0000313" key="4">
    <source>
        <dbReference type="EMBL" id="ACL69098.1"/>
    </source>
</evidence>
<dbReference type="RefSeq" id="WP_012635286.1">
    <property type="nucleotide sequence ID" value="NC_011899.1"/>
</dbReference>
<dbReference type="KEGG" id="hor:Hore_03370"/>
<evidence type="ECO:0000256" key="1">
    <source>
        <dbReference type="ARBA" id="ARBA00022737"/>
    </source>
</evidence>
<dbReference type="PROSITE" id="PS51272">
    <property type="entry name" value="SLH"/>
    <property type="match status" value="3"/>
</dbReference>
<accession>B8D1M1</accession>
<dbReference type="PANTHER" id="PTHR43308">
    <property type="entry name" value="OUTER MEMBRANE PROTEIN ALPHA-RELATED"/>
    <property type="match status" value="1"/>
</dbReference>
<keyword evidence="1" id="KW-0677">Repeat</keyword>
<dbReference type="AlphaFoldDB" id="B8D1M1"/>
<feature type="signal peptide" evidence="2">
    <location>
        <begin position="1"/>
        <end position="20"/>
    </location>
</feature>
<dbReference type="PANTHER" id="PTHR43308:SF5">
    <property type="entry name" value="S-LAYER PROTEIN _ PEPTIDOGLYCAN ENDO-BETA-N-ACETYLGLUCOSAMINIDASE"/>
    <property type="match status" value="1"/>
</dbReference>
<protein>
    <submittedName>
        <fullName evidence="4">S-layer domain protein</fullName>
    </submittedName>
</protein>
<keyword evidence="2" id="KW-0732">Signal</keyword>
<reference evidence="4 5" key="1">
    <citation type="journal article" date="2009" name="PLoS ONE">
        <title>Genome analysis of the anaerobic thermohalophilic bacterium Halothermothrix orenii.</title>
        <authorList>
            <person name="Mavromatis K."/>
            <person name="Ivanova N."/>
            <person name="Anderson I."/>
            <person name="Lykidis A."/>
            <person name="Hooper S.D."/>
            <person name="Sun H."/>
            <person name="Kunin V."/>
            <person name="Lapidus A."/>
            <person name="Hugenholtz P."/>
            <person name="Patel B."/>
            <person name="Kyrpides N.C."/>
        </authorList>
    </citation>
    <scope>NUCLEOTIDE SEQUENCE [LARGE SCALE GENOMIC DNA]</scope>
    <source>
        <strain evidence="5">H 168 / OCM 544 / DSM 9562</strain>
    </source>
</reference>
<evidence type="ECO:0000259" key="3">
    <source>
        <dbReference type="PROSITE" id="PS51272"/>
    </source>
</evidence>
<gene>
    <name evidence="4" type="ordered locus">Hore_03370</name>
</gene>
<dbReference type="eggNOG" id="COG1404">
    <property type="taxonomic scope" value="Bacteria"/>
</dbReference>
<feature type="domain" description="SLH" evidence="3">
    <location>
        <begin position="144"/>
        <end position="207"/>
    </location>
</feature>
<dbReference type="Proteomes" id="UP000000719">
    <property type="component" value="Chromosome"/>
</dbReference>
<evidence type="ECO:0000313" key="5">
    <source>
        <dbReference type="Proteomes" id="UP000000719"/>
    </source>
</evidence>